<sequence length="498" mass="56660">MNKVVVYGAPMGAVGREDFAVRVRVPGGEWQDVFVYEVKVDMHEVRRASMVYFDMGGTVEVEVESLTEPVEQVIIRPLSVGMVYRREENRISFTLDRPRKLSIEVNGRRFSNLHLFANPLETDVPDPEAGHVLFLKPAIHRTEDIYRLAQTPKGPEGKTPDTLYFGPGFHWLEEGILRIPSGTTVYVAGGAVVAGSFVCERVEDVVIRGRGLLYLADYHRFSALRGVRIVFSRNIEVEGIIAVDPPHYSIYLGKSEHVRIRNFKSFSTRGWSDGIDMMACSHIEINDVFLRTSDDCIAIYGTRWDYGGDTRHVIVRNSVFWADVAHPLMIGTHGDHHRDGDTIEDVLFENIDILEHHEPQPNYMGVMAINAGDKNTVRKVVYRNIRVEDFELGRLVDIRVIWNKDYNPVPGRRIEDIRFEGIEYNGANRNPSQIFGFDGERMVTGVRFSGLRINGEEILDPVQGNFELNGYTADVTFHPLEWEGEERFLGRRGELPPL</sequence>
<name>A0ACC7P4R1_9BACL</name>
<keyword evidence="2" id="KW-1185">Reference proteome</keyword>
<accession>A0ACC7P4R1</accession>
<keyword evidence="1" id="KW-0378">Hydrolase</keyword>
<organism evidence="1 2">
    <name type="scientific">Paenibacillus mesotrionivorans</name>
    <dbReference type="NCBI Taxonomy" id="3160968"/>
    <lineage>
        <taxon>Bacteria</taxon>
        <taxon>Bacillati</taxon>
        <taxon>Bacillota</taxon>
        <taxon>Bacilli</taxon>
        <taxon>Bacillales</taxon>
        <taxon>Paenibacillaceae</taxon>
        <taxon>Paenibacillus</taxon>
    </lineage>
</organism>
<comment type="caution">
    <text evidence="1">The sequence shown here is derived from an EMBL/GenBank/DDBJ whole genome shotgun (WGS) entry which is preliminary data.</text>
</comment>
<evidence type="ECO:0000313" key="2">
    <source>
        <dbReference type="Proteomes" id="UP001631969"/>
    </source>
</evidence>
<proteinExistence type="predicted"/>
<gene>
    <name evidence="1" type="ORF">ACI1P1_23365</name>
</gene>
<evidence type="ECO:0000313" key="1">
    <source>
        <dbReference type="EMBL" id="MFM9331239.1"/>
    </source>
</evidence>
<reference evidence="1" key="1">
    <citation type="submission" date="2024-12" db="EMBL/GenBank/DDBJ databases">
        <authorList>
            <person name="Wu N."/>
        </authorList>
    </citation>
    <scope>NUCLEOTIDE SEQUENCE</scope>
    <source>
        <strain evidence="1">P15</strain>
    </source>
</reference>
<dbReference type="Proteomes" id="UP001631969">
    <property type="component" value="Unassembled WGS sequence"/>
</dbReference>
<dbReference type="EMBL" id="JBJURJ010000017">
    <property type="protein sequence ID" value="MFM9331239.1"/>
    <property type="molecule type" value="Genomic_DNA"/>
</dbReference>
<protein>
    <submittedName>
        <fullName evidence="1">Glycosyl hydrolase family 28 protein</fullName>
    </submittedName>
</protein>